<feature type="region of interest" description="Disordered" evidence="1">
    <location>
        <begin position="1"/>
        <end position="82"/>
    </location>
</feature>
<feature type="compositionally biased region" description="Basic and acidic residues" evidence="1">
    <location>
        <begin position="55"/>
        <end position="64"/>
    </location>
</feature>
<name>A0A7N0ZTG4_KALFE</name>
<sequence>MAVIGNNRRSDPQYLDNSIETRLSIHPKTETKPHTNPSPKFRPGLPDGCIAKLSTRPDDPRRGLDLLPPSFPSYRSGRRGEG</sequence>
<evidence type="ECO:0000256" key="1">
    <source>
        <dbReference type="SAM" id="MobiDB-lite"/>
    </source>
</evidence>
<organism evidence="2 3">
    <name type="scientific">Kalanchoe fedtschenkoi</name>
    <name type="common">Lavender scallops</name>
    <name type="synonym">South American air plant</name>
    <dbReference type="NCBI Taxonomy" id="63787"/>
    <lineage>
        <taxon>Eukaryota</taxon>
        <taxon>Viridiplantae</taxon>
        <taxon>Streptophyta</taxon>
        <taxon>Embryophyta</taxon>
        <taxon>Tracheophyta</taxon>
        <taxon>Spermatophyta</taxon>
        <taxon>Magnoliopsida</taxon>
        <taxon>eudicotyledons</taxon>
        <taxon>Gunneridae</taxon>
        <taxon>Pentapetalae</taxon>
        <taxon>Saxifragales</taxon>
        <taxon>Crassulaceae</taxon>
        <taxon>Kalanchoe</taxon>
    </lineage>
</organism>
<dbReference type="EnsemblPlants" id="Kaladp0033s0015.1.v1.1">
    <property type="protein sequence ID" value="Kaladp0033s0015.1.v1.1.CDS.1"/>
    <property type="gene ID" value="Kaladp0033s0015.v1.1"/>
</dbReference>
<evidence type="ECO:0000313" key="2">
    <source>
        <dbReference type="EnsemblPlants" id="Kaladp0033s0015.1.v1.1.CDS.1"/>
    </source>
</evidence>
<keyword evidence="3" id="KW-1185">Reference proteome</keyword>
<dbReference type="AlphaFoldDB" id="A0A7N0ZTG4"/>
<proteinExistence type="predicted"/>
<protein>
    <submittedName>
        <fullName evidence="2">Uncharacterized protein</fullName>
    </submittedName>
</protein>
<reference evidence="2" key="1">
    <citation type="submission" date="2021-01" db="UniProtKB">
        <authorList>
            <consortium name="EnsemblPlants"/>
        </authorList>
    </citation>
    <scope>IDENTIFICATION</scope>
</reference>
<dbReference type="Proteomes" id="UP000594263">
    <property type="component" value="Unplaced"/>
</dbReference>
<evidence type="ECO:0000313" key="3">
    <source>
        <dbReference type="Proteomes" id="UP000594263"/>
    </source>
</evidence>
<accession>A0A7N0ZTG4</accession>
<dbReference type="Gramene" id="Kaladp0033s0015.1.v1.1">
    <property type="protein sequence ID" value="Kaladp0033s0015.1.v1.1.CDS.1"/>
    <property type="gene ID" value="Kaladp0033s0015.v1.1"/>
</dbReference>